<dbReference type="EMBL" id="LNFO01005623">
    <property type="protein sequence ID" value="KUF77182.1"/>
    <property type="molecule type" value="Genomic_DNA"/>
</dbReference>
<dbReference type="PROSITE" id="PS51184">
    <property type="entry name" value="JMJC"/>
    <property type="match status" value="1"/>
</dbReference>
<dbReference type="SUPFAM" id="SSF51182">
    <property type="entry name" value="RmlC-like cupins"/>
    <property type="match status" value="1"/>
</dbReference>
<dbReference type="InterPro" id="IPR003347">
    <property type="entry name" value="JmjC_dom"/>
</dbReference>
<dbReference type="AlphaFoldDB" id="A0A0W8BZA4"/>
<evidence type="ECO:0000259" key="2">
    <source>
        <dbReference type="PROSITE" id="PS51184"/>
    </source>
</evidence>
<feature type="domain" description="JmjC" evidence="2">
    <location>
        <begin position="39"/>
        <end position="201"/>
    </location>
</feature>
<comment type="caution">
    <text evidence="3">The sequence shown here is derived from an EMBL/GenBank/DDBJ whole genome shotgun (WGS) entry which is preliminary data.</text>
</comment>
<sequence length="283" mass="31345">MTVKVVESAVHPKSLADVLFPTIVRSSPSIELTAPLCELVRSNPNANRKVPEHFSTNFRELQQAYSEFLTVNLSSGNDSFCISNTPIPSDWIGVYRLCDDPRQKFFMGLVQFGEGHTTGYYIEECAAATYGCLLEGEKEWFFRLEDGSTISCKQNKGDTVYVPPGFYHRVITLSNGAILVGETTILPTSIDDFASNISPLYNGIDGTRHNVEKEADRLCKEFDIVLSKTELHKGGTWYGPATRTILARHARSSGGSKSRDKAGKKRRKAVLTAKKKKRRTAGG</sequence>
<dbReference type="InterPro" id="IPR011051">
    <property type="entry name" value="RmlC_Cupin_sf"/>
</dbReference>
<feature type="compositionally biased region" description="Basic residues" evidence="1">
    <location>
        <begin position="262"/>
        <end position="283"/>
    </location>
</feature>
<accession>A0A0W8BZA4</accession>
<protein>
    <recommendedName>
        <fullName evidence="2">JmjC domain-containing protein</fullName>
    </recommendedName>
</protein>
<name>A0A0W8BZA4_PHYNI</name>
<evidence type="ECO:0000313" key="3">
    <source>
        <dbReference type="EMBL" id="KUF77182.1"/>
    </source>
</evidence>
<reference evidence="3 4" key="1">
    <citation type="submission" date="2015-11" db="EMBL/GenBank/DDBJ databases">
        <title>Genomes and virulence difference between two physiological races of Phytophthora nicotianae.</title>
        <authorList>
            <person name="Liu H."/>
            <person name="Ma X."/>
            <person name="Yu H."/>
            <person name="Fang D."/>
            <person name="Li Y."/>
            <person name="Wang X."/>
            <person name="Wang W."/>
            <person name="Dong Y."/>
            <person name="Xiao B."/>
        </authorList>
    </citation>
    <scope>NUCLEOTIDE SEQUENCE [LARGE SCALE GENOMIC DNA]</scope>
    <source>
        <strain evidence="4">race 0</strain>
    </source>
</reference>
<evidence type="ECO:0000256" key="1">
    <source>
        <dbReference type="SAM" id="MobiDB-lite"/>
    </source>
</evidence>
<feature type="region of interest" description="Disordered" evidence="1">
    <location>
        <begin position="248"/>
        <end position="283"/>
    </location>
</feature>
<proteinExistence type="predicted"/>
<evidence type="ECO:0000313" key="4">
    <source>
        <dbReference type="Proteomes" id="UP000052943"/>
    </source>
</evidence>
<dbReference type="Proteomes" id="UP000052943">
    <property type="component" value="Unassembled WGS sequence"/>
</dbReference>
<organism evidence="3 4">
    <name type="scientific">Phytophthora nicotianae</name>
    <name type="common">Potato buckeye rot agent</name>
    <name type="synonym">Phytophthora parasitica</name>
    <dbReference type="NCBI Taxonomy" id="4792"/>
    <lineage>
        <taxon>Eukaryota</taxon>
        <taxon>Sar</taxon>
        <taxon>Stramenopiles</taxon>
        <taxon>Oomycota</taxon>
        <taxon>Peronosporomycetes</taxon>
        <taxon>Peronosporales</taxon>
        <taxon>Peronosporaceae</taxon>
        <taxon>Phytophthora</taxon>
    </lineage>
</organism>
<gene>
    <name evidence="3" type="ORF">AM587_10004536</name>
</gene>